<keyword evidence="4" id="KW-1185">Reference proteome</keyword>
<feature type="coiled-coil region" evidence="1">
    <location>
        <begin position="247"/>
        <end position="312"/>
    </location>
</feature>
<comment type="caution">
    <text evidence="3">The sequence shown here is derived from an EMBL/GenBank/DDBJ whole genome shotgun (WGS) entry which is preliminary data.</text>
</comment>
<evidence type="ECO:0000256" key="2">
    <source>
        <dbReference type="SAM" id="MobiDB-lite"/>
    </source>
</evidence>
<dbReference type="AlphaFoldDB" id="A0AAD1X8F1"/>
<evidence type="ECO:0000313" key="4">
    <source>
        <dbReference type="Proteomes" id="UP001295684"/>
    </source>
</evidence>
<reference evidence="3" key="1">
    <citation type="submission" date="2023-07" db="EMBL/GenBank/DDBJ databases">
        <authorList>
            <consortium name="AG Swart"/>
            <person name="Singh M."/>
            <person name="Singh A."/>
            <person name="Seah K."/>
            <person name="Emmerich C."/>
        </authorList>
    </citation>
    <scope>NUCLEOTIDE SEQUENCE</scope>
    <source>
        <strain evidence="3">DP1</strain>
    </source>
</reference>
<protein>
    <submittedName>
        <fullName evidence="3">Uncharacterized protein</fullName>
    </submittedName>
</protein>
<feature type="compositionally biased region" description="Basic and acidic residues" evidence="2">
    <location>
        <begin position="559"/>
        <end position="569"/>
    </location>
</feature>
<feature type="compositionally biased region" description="Basic and acidic residues" evidence="2">
    <location>
        <begin position="601"/>
        <end position="611"/>
    </location>
</feature>
<keyword evidence="1" id="KW-0175">Coiled coil</keyword>
<proteinExistence type="predicted"/>
<accession>A0AAD1X8F1</accession>
<name>A0AAD1X8F1_EUPCR</name>
<gene>
    <name evidence="3" type="ORF">ECRASSUSDP1_LOCUS2887</name>
</gene>
<evidence type="ECO:0000256" key="1">
    <source>
        <dbReference type="SAM" id="Coils"/>
    </source>
</evidence>
<organism evidence="3 4">
    <name type="scientific">Euplotes crassus</name>
    <dbReference type="NCBI Taxonomy" id="5936"/>
    <lineage>
        <taxon>Eukaryota</taxon>
        <taxon>Sar</taxon>
        <taxon>Alveolata</taxon>
        <taxon>Ciliophora</taxon>
        <taxon>Intramacronucleata</taxon>
        <taxon>Spirotrichea</taxon>
        <taxon>Hypotrichia</taxon>
        <taxon>Euplotida</taxon>
        <taxon>Euplotidae</taxon>
        <taxon>Moneuplotes</taxon>
    </lineage>
</organism>
<evidence type="ECO:0000313" key="3">
    <source>
        <dbReference type="EMBL" id="CAI2361576.1"/>
    </source>
</evidence>
<dbReference type="Proteomes" id="UP001295684">
    <property type="component" value="Unassembled WGS sequence"/>
</dbReference>
<dbReference type="EMBL" id="CAMPGE010002765">
    <property type="protein sequence ID" value="CAI2361576.1"/>
    <property type="molecule type" value="Genomic_DNA"/>
</dbReference>
<feature type="region of interest" description="Disordered" evidence="2">
    <location>
        <begin position="559"/>
        <end position="621"/>
    </location>
</feature>
<sequence>MSVSYEGEESKIPFDLDDMVSINLMTLKNVVTFIMNKVAKGSRINQELVISNQEMKMKISELEKAVLTHKTDTDIALNQVKAFMDEQKTLGDKHASEMHENSKKMAKVSESVSDFESKILLLGAGSGGGADMKVFEIMIHKIRKEFKNRFITFDELEETEKSIMKEVDKCKEQENLINENIAKLDLLRKAVESSVDKKDFKYEVDRLSSKIGGIGLKCGAGLPAIQNNNEAQPEFDPELIGPLEDKIFNLEERLNALRIQSKSSEEKLKLECRDLKLNKCDYSTGKELKQAVEKLQSKIEDVDKLLKNSVSKTEDEIEALIIERIKPIEEDSKDHGDIILQITQRIQRIEVKIENISKITSAQKSKGDRVDVEKVNNIEHSIRSLVKDIEAIRRNHSKKVEEIMKSIYFKCDKSEVASIESKLFDNLGDLVQSMYNKFSDKAETNENMQMLDKQLKNLFEVVMSKKNQVENEAKLTDDDEAMLSRKPLGGMSCASCSKELVNLCNVQQTEYFSWNKLPLRDPSDRMTKVGQGFSKMLSSMTQKSQLSKVDKAGESKEFLAKTDLKRGEEATESIHVPTQAEQKSRNKHMSPFRSTEIAQRTARERKVKGLDKMTQAAICQR</sequence>